<dbReference type="GO" id="GO:0003676">
    <property type="term" value="F:nucleic acid binding"/>
    <property type="evidence" value="ECO:0007669"/>
    <property type="project" value="InterPro"/>
</dbReference>
<dbReference type="CDD" id="cd09280">
    <property type="entry name" value="RNase_HI_eukaryote_like"/>
    <property type="match status" value="1"/>
</dbReference>
<accession>A0A1W1D201</accession>
<evidence type="ECO:0000256" key="4">
    <source>
        <dbReference type="ARBA" id="ARBA00022722"/>
    </source>
</evidence>
<evidence type="ECO:0000259" key="8">
    <source>
        <dbReference type="PROSITE" id="PS50879"/>
    </source>
</evidence>
<name>A0A1W1D201_9ZZZZ</name>
<evidence type="ECO:0000256" key="5">
    <source>
        <dbReference type="ARBA" id="ARBA00022723"/>
    </source>
</evidence>
<proteinExistence type="inferred from homology"/>
<keyword evidence="5" id="KW-0479">Metal-binding</keyword>
<dbReference type="SUPFAM" id="SSF53098">
    <property type="entry name" value="Ribonuclease H-like"/>
    <property type="match status" value="1"/>
</dbReference>
<gene>
    <name evidence="9" type="ORF">MNB_SM-3-485</name>
</gene>
<comment type="similarity">
    <text evidence="2">Belongs to the RNase H family.</text>
</comment>
<keyword evidence="4" id="KW-0540">Nuclease</keyword>
<dbReference type="AlphaFoldDB" id="A0A1W1D201"/>
<dbReference type="Pfam" id="PF00075">
    <property type="entry name" value="RNase_H"/>
    <property type="match status" value="1"/>
</dbReference>
<protein>
    <recommendedName>
        <fullName evidence="3">ribonuclease H</fullName>
        <ecNumber evidence="3">3.1.26.4</ecNumber>
    </recommendedName>
</protein>
<keyword evidence="6" id="KW-0255">Endonuclease</keyword>
<evidence type="ECO:0000256" key="6">
    <source>
        <dbReference type="ARBA" id="ARBA00022759"/>
    </source>
</evidence>
<dbReference type="InterPro" id="IPR012337">
    <property type="entry name" value="RNaseH-like_sf"/>
</dbReference>
<dbReference type="GO" id="GO:0046872">
    <property type="term" value="F:metal ion binding"/>
    <property type="evidence" value="ECO:0007669"/>
    <property type="project" value="UniProtKB-KW"/>
</dbReference>
<dbReference type="InterPro" id="IPR050092">
    <property type="entry name" value="RNase_H"/>
</dbReference>
<reference evidence="9" key="1">
    <citation type="submission" date="2016-10" db="EMBL/GenBank/DDBJ databases">
        <authorList>
            <person name="de Groot N.N."/>
        </authorList>
    </citation>
    <scope>NUCLEOTIDE SEQUENCE</scope>
</reference>
<comment type="catalytic activity">
    <reaction evidence="1">
        <text>Endonucleolytic cleavage to 5'-phosphomonoester.</text>
        <dbReference type="EC" id="3.1.26.4"/>
    </reaction>
</comment>
<organism evidence="9">
    <name type="scientific">hydrothermal vent metagenome</name>
    <dbReference type="NCBI Taxonomy" id="652676"/>
    <lineage>
        <taxon>unclassified sequences</taxon>
        <taxon>metagenomes</taxon>
        <taxon>ecological metagenomes</taxon>
    </lineage>
</organism>
<evidence type="ECO:0000256" key="1">
    <source>
        <dbReference type="ARBA" id="ARBA00000077"/>
    </source>
</evidence>
<dbReference type="Gene3D" id="3.30.420.10">
    <property type="entry name" value="Ribonuclease H-like superfamily/Ribonuclease H"/>
    <property type="match status" value="1"/>
</dbReference>
<feature type="domain" description="RNase H type-1" evidence="8">
    <location>
        <begin position="91"/>
        <end position="239"/>
    </location>
</feature>
<keyword evidence="7" id="KW-0378">Hydrolase</keyword>
<sequence>MQIVTKELLEVGVPKGSKINESQCILLDCSDDKNWEDEVLGKQISDARAELFILLGGIKTKTAREQIIANYKALQKFRSQDNMIEEKKSEKTEKIIIYCDGGCVPNPGEAGSGMAVYKDDTLSELWYGLYEEQGTNNTAELKALYQALLLAQKESQNGNEVEIKCDSSYAINCIKVWAISWEKNGWKKKGGAIKNLALIQQAYHLYNEIKQNIKLSHIKAHSGFEGNELADRMTMYTIQTKTKPFVQYEKDIDISALLKMRAG</sequence>
<evidence type="ECO:0000313" key="9">
    <source>
        <dbReference type="EMBL" id="SFV74594.1"/>
    </source>
</evidence>
<dbReference type="PANTHER" id="PTHR10642:SF26">
    <property type="entry name" value="RIBONUCLEASE H1"/>
    <property type="match status" value="1"/>
</dbReference>
<dbReference type="GO" id="GO:0004523">
    <property type="term" value="F:RNA-DNA hybrid ribonuclease activity"/>
    <property type="evidence" value="ECO:0007669"/>
    <property type="project" value="UniProtKB-EC"/>
</dbReference>
<dbReference type="InterPro" id="IPR002156">
    <property type="entry name" value="RNaseH_domain"/>
</dbReference>
<evidence type="ECO:0000256" key="2">
    <source>
        <dbReference type="ARBA" id="ARBA00005300"/>
    </source>
</evidence>
<evidence type="ECO:0000256" key="3">
    <source>
        <dbReference type="ARBA" id="ARBA00012180"/>
    </source>
</evidence>
<dbReference type="PANTHER" id="PTHR10642">
    <property type="entry name" value="RIBONUCLEASE H1"/>
    <property type="match status" value="1"/>
</dbReference>
<dbReference type="InterPro" id="IPR036397">
    <property type="entry name" value="RNaseH_sf"/>
</dbReference>
<evidence type="ECO:0000256" key="7">
    <source>
        <dbReference type="ARBA" id="ARBA00022801"/>
    </source>
</evidence>
<dbReference type="EMBL" id="FPHP01000002">
    <property type="protein sequence ID" value="SFV74594.1"/>
    <property type="molecule type" value="Genomic_DNA"/>
</dbReference>
<dbReference type="PROSITE" id="PS50879">
    <property type="entry name" value="RNASE_H_1"/>
    <property type="match status" value="1"/>
</dbReference>
<dbReference type="GO" id="GO:0043137">
    <property type="term" value="P:DNA replication, removal of RNA primer"/>
    <property type="evidence" value="ECO:0007669"/>
    <property type="project" value="TreeGrafter"/>
</dbReference>
<dbReference type="EC" id="3.1.26.4" evidence="3"/>